<dbReference type="STRING" id="106549.A0A540KWD4"/>
<sequence>MKGVGLWQLGQSITRRIAQGDKKTVACQYFTLEVELKKTVLYYFSEKAWASSFSSPPRLPTRLKQRLSLVDSNKTPTIAEQIQTKLRLANLRRQEHYEKLSSKAQEKPRNPSRSSSEGEDLG</sequence>
<accession>A0A540KWD4</accession>
<evidence type="ECO:0000313" key="2">
    <source>
        <dbReference type="EMBL" id="TQD78551.1"/>
    </source>
</evidence>
<feature type="compositionally biased region" description="Basic and acidic residues" evidence="1">
    <location>
        <begin position="97"/>
        <end position="109"/>
    </location>
</feature>
<comment type="caution">
    <text evidence="2">The sequence shown here is derived from an EMBL/GenBank/DDBJ whole genome shotgun (WGS) entry which is preliminary data.</text>
</comment>
<dbReference type="EMBL" id="VIEB01000902">
    <property type="protein sequence ID" value="TQD78551.1"/>
    <property type="molecule type" value="Genomic_DNA"/>
</dbReference>
<reference evidence="2 3" key="1">
    <citation type="journal article" date="2019" name="G3 (Bethesda)">
        <title>Sequencing of a Wild Apple (Malus baccata) Genome Unravels the Differences Between Cultivated and Wild Apple Species Regarding Disease Resistance and Cold Tolerance.</title>
        <authorList>
            <person name="Chen X."/>
        </authorList>
    </citation>
    <scope>NUCLEOTIDE SEQUENCE [LARGE SCALE GENOMIC DNA]</scope>
    <source>
        <strain evidence="3">cv. Shandingzi</strain>
        <tissue evidence="2">Leaves</tissue>
    </source>
</reference>
<dbReference type="AlphaFoldDB" id="A0A540KWD4"/>
<protein>
    <submittedName>
        <fullName evidence="2">Uncharacterized protein</fullName>
    </submittedName>
</protein>
<evidence type="ECO:0000313" key="3">
    <source>
        <dbReference type="Proteomes" id="UP000315295"/>
    </source>
</evidence>
<keyword evidence="3" id="KW-1185">Reference proteome</keyword>
<gene>
    <name evidence="2" type="ORF">C1H46_035912</name>
</gene>
<proteinExistence type="predicted"/>
<name>A0A540KWD4_MALBA</name>
<dbReference type="Proteomes" id="UP000315295">
    <property type="component" value="Unassembled WGS sequence"/>
</dbReference>
<evidence type="ECO:0000256" key="1">
    <source>
        <dbReference type="SAM" id="MobiDB-lite"/>
    </source>
</evidence>
<feature type="region of interest" description="Disordered" evidence="1">
    <location>
        <begin position="97"/>
        <end position="122"/>
    </location>
</feature>
<organism evidence="2 3">
    <name type="scientific">Malus baccata</name>
    <name type="common">Siberian crab apple</name>
    <name type="synonym">Pyrus baccata</name>
    <dbReference type="NCBI Taxonomy" id="106549"/>
    <lineage>
        <taxon>Eukaryota</taxon>
        <taxon>Viridiplantae</taxon>
        <taxon>Streptophyta</taxon>
        <taxon>Embryophyta</taxon>
        <taxon>Tracheophyta</taxon>
        <taxon>Spermatophyta</taxon>
        <taxon>Magnoliopsida</taxon>
        <taxon>eudicotyledons</taxon>
        <taxon>Gunneridae</taxon>
        <taxon>Pentapetalae</taxon>
        <taxon>rosids</taxon>
        <taxon>fabids</taxon>
        <taxon>Rosales</taxon>
        <taxon>Rosaceae</taxon>
        <taxon>Amygdaloideae</taxon>
        <taxon>Maleae</taxon>
        <taxon>Malus</taxon>
    </lineage>
</organism>